<feature type="domain" description="Cystatin" evidence="4">
    <location>
        <begin position="29"/>
        <end position="118"/>
    </location>
</feature>
<evidence type="ECO:0000313" key="5">
    <source>
        <dbReference type="EMBL" id="CAA0815415.1"/>
    </source>
</evidence>
<evidence type="ECO:0000313" key="6">
    <source>
        <dbReference type="Proteomes" id="UP001153555"/>
    </source>
</evidence>
<evidence type="ECO:0000259" key="4">
    <source>
        <dbReference type="SMART" id="SM00043"/>
    </source>
</evidence>
<gene>
    <name evidence="5" type="ORF">SHERM_15441</name>
</gene>
<dbReference type="SUPFAM" id="SSF54403">
    <property type="entry name" value="Cystatin/monellin"/>
    <property type="match status" value="1"/>
</dbReference>
<dbReference type="AlphaFoldDB" id="A0A9N7R7L1"/>
<dbReference type="Proteomes" id="UP001153555">
    <property type="component" value="Unassembled WGS sequence"/>
</dbReference>
<keyword evidence="6" id="KW-1185">Reference proteome</keyword>
<dbReference type="EMBL" id="CACSLK010012531">
    <property type="protein sequence ID" value="CAA0815415.1"/>
    <property type="molecule type" value="Genomic_DNA"/>
</dbReference>
<reference evidence="5" key="1">
    <citation type="submission" date="2019-12" db="EMBL/GenBank/DDBJ databases">
        <authorList>
            <person name="Scholes J."/>
        </authorList>
    </citation>
    <scope>NUCLEOTIDE SEQUENCE</scope>
</reference>
<keyword evidence="1" id="KW-0646">Protease inhibitor</keyword>
<dbReference type="InterPro" id="IPR000010">
    <property type="entry name" value="Cystatin_dom"/>
</dbReference>
<evidence type="ECO:0000256" key="2">
    <source>
        <dbReference type="ARBA" id="ARBA00022704"/>
    </source>
</evidence>
<sequence>MALKSIPLIIAILSFLFASAAEGASGRGALVGGWKSIEDLKDPEVVRIAKFAVAQHNKEASTNLSFVDVVKGESQVVSGTNYRLVISAVDGGAGAPRNYTAVVWSKPWEKFVKLISFK</sequence>
<dbReference type="Pfam" id="PF16845">
    <property type="entry name" value="SQAPI"/>
    <property type="match status" value="1"/>
</dbReference>
<dbReference type="OrthoDB" id="2016588at2759"/>
<dbReference type="PANTHER" id="PTHR47364:SF2">
    <property type="entry name" value="CYSTEINE PROTEINASE INHIBITOR 5"/>
    <property type="match status" value="1"/>
</dbReference>
<evidence type="ECO:0000256" key="1">
    <source>
        <dbReference type="ARBA" id="ARBA00022690"/>
    </source>
</evidence>
<dbReference type="GO" id="GO:0004869">
    <property type="term" value="F:cysteine-type endopeptidase inhibitor activity"/>
    <property type="evidence" value="ECO:0007669"/>
    <property type="project" value="UniProtKB-KW"/>
</dbReference>
<evidence type="ECO:0000256" key="3">
    <source>
        <dbReference type="SAM" id="SignalP"/>
    </source>
</evidence>
<name>A0A9N7R7L1_STRHE</name>
<feature type="chain" id="PRO_5040231264" evidence="3">
    <location>
        <begin position="24"/>
        <end position="118"/>
    </location>
</feature>
<dbReference type="InterPro" id="IPR046350">
    <property type="entry name" value="Cystatin_sf"/>
</dbReference>
<keyword evidence="2" id="KW-0789">Thiol protease inhibitor</keyword>
<organism evidence="5 6">
    <name type="scientific">Striga hermonthica</name>
    <name type="common">Purple witchweed</name>
    <name type="synonym">Buchnera hermonthica</name>
    <dbReference type="NCBI Taxonomy" id="68872"/>
    <lineage>
        <taxon>Eukaryota</taxon>
        <taxon>Viridiplantae</taxon>
        <taxon>Streptophyta</taxon>
        <taxon>Embryophyta</taxon>
        <taxon>Tracheophyta</taxon>
        <taxon>Spermatophyta</taxon>
        <taxon>Magnoliopsida</taxon>
        <taxon>eudicotyledons</taxon>
        <taxon>Gunneridae</taxon>
        <taxon>Pentapetalae</taxon>
        <taxon>asterids</taxon>
        <taxon>lamiids</taxon>
        <taxon>Lamiales</taxon>
        <taxon>Orobanchaceae</taxon>
        <taxon>Buchnereae</taxon>
        <taxon>Striga</taxon>
    </lineage>
</organism>
<keyword evidence="3" id="KW-0732">Signal</keyword>
<accession>A0A9N7R7L1</accession>
<comment type="caution">
    <text evidence="5">The sequence shown here is derived from an EMBL/GenBank/DDBJ whole genome shotgun (WGS) entry which is preliminary data.</text>
</comment>
<protein>
    <submittedName>
        <fullName evidence="5">Cysteine proteinase inhibitor 5</fullName>
    </submittedName>
</protein>
<dbReference type="CDD" id="cd00042">
    <property type="entry name" value="CY"/>
    <property type="match status" value="1"/>
</dbReference>
<dbReference type="Gene3D" id="3.10.450.10">
    <property type="match status" value="1"/>
</dbReference>
<dbReference type="PANTHER" id="PTHR47364">
    <property type="entry name" value="CYSTEINE PROTEINASE INHIBITOR 5"/>
    <property type="match status" value="1"/>
</dbReference>
<dbReference type="InterPro" id="IPR018073">
    <property type="entry name" value="Prot_inh_cystat_CS"/>
</dbReference>
<dbReference type="SMART" id="SM00043">
    <property type="entry name" value="CY"/>
    <property type="match status" value="1"/>
</dbReference>
<proteinExistence type="predicted"/>
<dbReference type="PROSITE" id="PS00287">
    <property type="entry name" value="CYSTATIN"/>
    <property type="match status" value="1"/>
</dbReference>
<feature type="signal peptide" evidence="3">
    <location>
        <begin position="1"/>
        <end position="23"/>
    </location>
</feature>